<dbReference type="Proteomes" id="UP000000490">
    <property type="component" value="Chromosome"/>
</dbReference>
<dbReference type="EMBL" id="CP002872">
    <property type="protein sequence ID" value="AEI36307.1"/>
    <property type="molecule type" value="Genomic_DNA"/>
</dbReference>
<evidence type="ECO:0000313" key="2">
    <source>
        <dbReference type="Proteomes" id="UP000000490"/>
    </source>
</evidence>
<reference evidence="1" key="1">
    <citation type="submission" date="2011-05" db="EMBL/GenBank/DDBJ databases">
        <authorList>
            <person name="Kuske C.R."/>
            <person name="Challacombe J.F."/>
            <person name="Siddaramappa S."/>
            <person name="Petersen J.M."/>
            <person name="Bruce D.C."/>
        </authorList>
    </citation>
    <scope>NUCLEOTIDE SEQUENCE</scope>
    <source>
        <strain evidence="1">TX077308</strain>
    </source>
</reference>
<evidence type="ECO:0000313" key="1">
    <source>
        <dbReference type="EMBL" id="AEI36307.1"/>
    </source>
</evidence>
<accession>A0ABM5MAY4</accession>
<dbReference type="RefSeq" id="WP_013923140.1">
    <property type="nucleotide sequence ID" value="NC_015696.1"/>
</dbReference>
<keyword evidence="2" id="KW-1185">Reference proteome</keyword>
<proteinExistence type="predicted"/>
<gene>
    <name evidence="1" type="ordered locus">F7308_1382</name>
</gene>
<sequence>MHKVAVSILSFIFVIKGYSDDSIKIQQKNYSSDLTETVDNVTMQYGESLNKSKLNQIETYTYDDLINSQLNTSYLKYKSFNGFRVNEVFSHAMLNPLKRTGHPLFMMQSRKDGLLEDGYIYTGGKAAFIDWNRLHAIHNQGTTKDFSYFIDGYVASTLSKWVSAFGSLTIYNDGAGTHVIPYSWYVTVGDLSESNVFGYIANDVVMFGNFDIVSNFVSTLTRLYFMQSGGNANLSYATDSILLNAVILNSNTKGYFGTTNADSKGGIGYTLNAKYTYKMSTEGDYQYFGISYTNSSGFNSTTNGRVGIFDAHYVAAISDFNFFLEGAVTDKGVSGVNYSSAISSNKISGVPFFGSIRPDSQYIYDNFLNSGDMVGSWSIQGSYTWNLFEKSFITYLDYSQLYQSTNNNALQYGGGFRYNILYSSWLGLDYTSITTKSTDYKSSQNYLSISYVILCLIYFSLSKLSSFVLPNPLFLIQGHRFLVNN</sequence>
<organism evidence="1 2">
    <name type="scientific">Francisella salina</name>
    <dbReference type="NCBI Taxonomy" id="573569"/>
    <lineage>
        <taxon>Bacteria</taxon>
        <taxon>Pseudomonadati</taxon>
        <taxon>Pseudomonadota</taxon>
        <taxon>Gammaproteobacteria</taxon>
        <taxon>Thiotrichales</taxon>
        <taxon>Francisellaceae</taxon>
        <taxon>Francisella</taxon>
    </lineage>
</organism>
<name>A0ABM5MAY4_FRAST</name>
<protein>
    <submittedName>
        <fullName evidence="1">Uncharacterized protein</fullName>
    </submittedName>
</protein>